<organism evidence="6 11">
    <name type="scientific">Rotaria magnacalcarata</name>
    <dbReference type="NCBI Taxonomy" id="392030"/>
    <lineage>
        <taxon>Eukaryota</taxon>
        <taxon>Metazoa</taxon>
        <taxon>Spiralia</taxon>
        <taxon>Gnathifera</taxon>
        <taxon>Rotifera</taxon>
        <taxon>Eurotatoria</taxon>
        <taxon>Bdelloidea</taxon>
        <taxon>Philodinida</taxon>
        <taxon>Philodinidae</taxon>
        <taxon>Rotaria</taxon>
    </lineage>
</organism>
<dbReference type="Proteomes" id="UP000681967">
    <property type="component" value="Unassembled WGS sequence"/>
</dbReference>
<dbReference type="InterPro" id="IPR032466">
    <property type="entry name" value="Metal_Hydrolase"/>
</dbReference>
<evidence type="ECO:0000259" key="1">
    <source>
        <dbReference type="Pfam" id="PF01979"/>
    </source>
</evidence>
<dbReference type="Proteomes" id="UP000676336">
    <property type="component" value="Unassembled WGS sequence"/>
</dbReference>
<dbReference type="Proteomes" id="UP000663856">
    <property type="component" value="Unassembled WGS sequence"/>
</dbReference>
<accession>A0A817A9R5</accession>
<dbReference type="Proteomes" id="UP000663834">
    <property type="component" value="Unassembled WGS sequence"/>
</dbReference>
<dbReference type="PANTHER" id="PTHR43668:SF2">
    <property type="entry name" value="ALLANTOINASE"/>
    <property type="match status" value="1"/>
</dbReference>
<name>A0A817A9R5_9BILA</name>
<dbReference type="InterPro" id="IPR050138">
    <property type="entry name" value="DHOase/Allantoinase_Hydrolase"/>
</dbReference>
<dbReference type="EMBL" id="CAJNOV010015027">
    <property type="protein sequence ID" value="CAF1566065.1"/>
    <property type="molecule type" value="Genomic_DNA"/>
</dbReference>
<evidence type="ECO:0000313" key="2">
    <source>
        <dbReference type="EMBL" id="CAF1373060.1"/>
    </source>
</evidence>
<protein>
    <recommendedName>
        <fullName evidence="1">Amidohydrolase-related domain-containing protein</fullName>
    </recommendedName>
</protein>
<dbReference type="Proteomes" id="UP000663824">
    <property type="component" value="Unassembled WGS sequence"/>
</dbReference>
<dbReference type="Proteomes" id="UP000681720">
    <property type="component" value="Unassembled WGS sequence"/>
</dbReference>
<evidence type="ECO:0000313" key="11">
    <source>
        <dbReference type="Proteomes" id="UP000663856"/>
    </source>
</evidence>
<dbReference type="EMBL" id="CAJNRE010014220">
    <property type="protein sequence ID" value="CAF2126015.1"/>
    <property type="molecule type" value="Genomic_DNA"/>
</dbReference>
<dbReference type="Proteomes" id="UP000663887">
    <property type="component" value="Unassembled WGS sequence"/>
</dbReference>
<dbReference type="EMBL" id="CAJNRG010000107">
    <property type="protein sequence ID" value="CAF1979055.1"/>
    <property type="molecule type" value="Genomic_DNA"/>
</dbReference>
<dbReference type="EMBL" id="CAJOBJ010194998">
    <property type="protein sequence ID" value="CAF4965905.1"/>
    <property type="molecule type" value="Genomic_DNA"/>
</dbReference>
<evidence type="ECO:0000313" key="7">
    <source>
        <dbReference type="EMBL" id="CAF3759490.1"/>
    </source>
</evidence>
<proteinExistence type="predicted"/>
<dbReference type="GO" id="GO:0006145">
    <property type="term" value="P:purine nucleobase catabolic process"/>
    <property type="evidence" value="ECO:0007669"/>
    <property type="project" value="TreeGrafter"/>
</dbReference>
<dbReference type="SUPFAM" id="SSF51556">
    <property type="entry name" value="Metallo-dependent hydrolases"/>
    <property type="match status" value="1"/>
</dbReference>
<dbReference type="Proteomes" id="UP000663855">
    <property type="component" value="Unassembled WGS sequence"/>
</dbReference>
<dbReference type="GO" id="GO:0016811">
    <property type="term" value="F:hydrolase activity, acting on carbon-nitrogen (but not peptide) bonds, in linear amides"/>
    <property type="evidence" value="ECO:0007669"/>
    <property type="project" value="InterPro"/>
</dbReference>
<reference evidence="6" key="1">
    <citation type="submission" date="2021-02" db="EMBL/GenBank/DDBJ databases">
        <authorList>
            <person name="Nowell W R."/>
        </authorList>
    </citation>
    <scope>NUCLEOTIDE SEQUENCE</scope>
</reference>
<evidence type="ECO:0000313" key="8">
    <source>
        <dbReference type="EMBL" id="CAF4013280.1"/>
    </source>
</evidence>
<dbReference type="GO" id="GO:0004038">
    <property type="term" value="F:allantoinase activity"/>
    <property type="evidence" value="ECO:0007669"/>
    <property type="project" value="TreeGrafter"/>
</dbReference>
<dbReference type="Proteomes" id="UP000663842">
    <property type="component" value="Unassembled WGS sequence"/>
</dbReference>
<evidence type="ECO:0000313" key="3">
    <source>
        <dbReference type="EMBL" id="CAF1566065.1"/>
    </source>
</evidence>
<evidence type="ECO:0000313" key="10">
    <source>
        <dbReference type="EMBL" id="CAF4965905.1"/>
    </source>
</evidence>
<dbReference type="NCBIfam" id="NF006560">
    <property type="entry name" value="PRK09061.1"/>
    <property type="match status" value="1"/>
</dbReference>
<dbReference type="Gene3D" id="3.20.20.140">
    <property type="entry name" value="Metal-dependent hydrolases"/>
    <property type="match status" value="1"/>
</dbReference>
<feature type="domain" description="Amidohydrolase-related" evidence="1">
    <location>
        <begin position="52"/>
        <end position="432"/>
    </location>
</feature>
<dbReference type="Gene3D" id="3.30.1490.130">
    <property type="entry name" value="D-aminoacylase. Domain 3"/>
    <property type="match status" value="1"/>
</dbReference>
<dbReference type="InterPro" id="IPR011059">
    <property type="entry name" value="Metal-dep_hydrolase_composite"/>
</dbReference>
<gene>
    <name evidence="9" type="ORF">BYL167_LOCUS33963</name>
    <name evidence="3" type="ORF">CJN711_LOCUS31540</name>
    <name evidence="10" type="ORF">GIL414_LOCUS55130</name>
    <name evidence="2" type="ORF">KQP761_LOCUS8318</name>
    <name evidence="5" type="ORF">MBJ925_LOCUS26772</name>
    <name evidence="8" type="ORF">SMN809_LOCUS12594</name>
    <name evidence="7" type="ORF">UXM345_LOCUS2477</name>
    <name evidence="6" type="ORF">WKI299_LOCUS37030</name>
    <name evidence="4" type="ORF">XDN619_LOCUS2277</name>
</gene>
<dbReference type="AlphaFoldDB" id="A0A817A9R5"/>
<evidence type="ECO:0000313" key="9">
    <source>
        <dbReference type="EMBL" id="CAF4455654.1"/>
    </source>
</evidence>
<dbReference type="EMBL" id="CAJOBH010067508">
    <property type="protein sequence ID" value="CAF4455654.1"/>
    <property type="molecule type" value="Genomic_DNA"/>
</dbReference>
<dbReference type="EMBL" id="CAJNRF010018208">
    <property type="protein sequence ID" value="CAF2250865.1"/>
    <property type="molecule type" value="Genomic_DNA"/>
</dbReference>
<dbReference type="InterPro" id="IPR006680">
    <property type="entry name" value="Amidohydro-rel"/>
</dbReference>
<dbReference type="PANTHER" id="PTHR43668">
    <property type="entry name" value="ALLANTOINASE"/>
    <property type="match status" value="1"/>
</dbReference>
<dbReference type="EMBL" id="CAJOBI010004798">
    <property type="protein sequence ID" value="CAF4013280.1"/>
    <property type="molecule type" value="Genomic_DNA"/>
</dbReference>
<dbReference type="EMBL" id="CAJOBF010000150">
    <property type="protein sequence ID" value="CAF3759490.1"/>
    <property type="molecule type" value="Genomic_DNA"/>
</dbReference>
<dbReference type="SUPFAM" id="SSF51338">
    <property type="entry name" value="Composite domain of metallo-dependent hydrolases"/>
    <property type="match status" value="1"/>
</dbReference>
<dbReference type="Gene3D" id="2.30.40.10">
    <property type="entry name" value="Urease, subunit C, domain 1"/>
    <property type="match status" value="1"/>
</dbReference>
<dbReference type="OrthoDB" id="194468at2759"/>
<comment type="caution">
    <text evidence="6">The sequence shown here is derived from an EMBL/GenBank/DDBJ whole genome shotgun (WGS) entry which is preliminary data.</text>
</comment>
<evidence type="ECO:0000313" key="4">
    <source>
        <dbReference type="EMBL" id="CAF1979055.1"/>
    </source>
</evidence>
<dbReference type="Pfam" id="PF01979">
    <property type="entry name" value="Amidohydro_1"/>
    <property type="match status" value="1"/>
</dbReference>
<dbReference type="InterPro" id="IPR023100">
    <property type="entry name" value="D-aminoacylase_insert_dom_sf"/>
</dbReference>
<sequence>MEYDLVFLNGRVINPESNFDAIRSVGIIDGSIVSISEENLKGKVEIDISNLIICPGFIDVHSHEHSDEYYTLKCQDGVTSIFELEVGTDDVDRWYAEREDKALINYGVAIGHIQARMKVFNHPPGFLPQSDSPAALQPDRIDEIKKEIEYGLQRGAMAVGFGIHYVPGATRWEIVECFRLAKKYDVCCHVHMRHFGAQEKNGSLAALQEILALGACTKAAINVCHLHSTCLAATHNALELIQDAHKNGMDITTEFYPYLAGCSTIDSALFNDDLWQEQLGINYNGLTYINTGEQLDANSFAKYRKEGGLILINSIPEEAVLECLRSPITLMGSDALRGHPRAAGSCARVLGHYVRDRGIISLMEAIRKMSLLPAQRLESASSQMKTRGRVCEGATADLCIFDPVTIKDCATYQQPKLPSQGIIHVLVNGKFVVRDRKLVIMDSNTNLPGRAIRGGIRYKL</sequence>
<dbReference type="EMBL" id="CAJNOW010003197">
    <property type="protein sequence ID" value="CAF1373060.1"/>
    <property type="molecule type" value="Genomic_DNA"/>
</dbReference>
<evidence type="ECO:0000313" key="6">
    <source>
        <dbReference type="EMBL" id="CAF2250865.1"/>
    </source>
</evidence>
<evidence type="ECO:0000313" key="5">
    <source>
        <dbReference type="EMBL" id="CAF2126015.1"/>
    </source>
</evidence>
<dbReference type="GO" id="GO:0005737">
    <property type="term" value="C:cytoplasm"/>
    <property type="evidence" value="ECO:0007669"/>
    <property type="project" value="TreeGrafter"/>
</dbReference>